<dbReference type="SUPFAM" id="SSF52540">
    <property type="entry name" value="P-loop containing nucleoside triphosphate hydrolases"/>
    <property type="match status" value="1"/>
</dbReference>
<reference evidence="3 4" key="1">
    <citation type="submission" date="2017-09" db="EMBL/GenBank/DDBJ databases">
        <title>Depth-based differentiation of microbial function through sediment-hosted aquifers and enrichment of novel symbionts in the deep terrestrial subsurface.</title>
        <authorList>
            <person name="Probst A.J."/>
            <person name="Ladd B."/>
            <person name="Jarett J.K."/>
            <person name="Geller-Mcgrath D.E."/>
            <person name="Sieber C.M."/>
            <person name="Emerson J.B."/>
            <person name="Anantharaman K."/>
            <person name="Thomas B.C."/>
            <person name="Malmstrom R."/>
            <person name="Stieglmeier M."/>
            <person name="Klingl A."/>
            <person name="Woyke T."/>
            <person name="Ryan C.M."/>
            <person name="Banfield J.F."/>
        </authorList>
    </citation>
    <scope>NUCLEOTIDE SEQUENCE [LARGE SCALE GENOMIC DNA]</scope>
    <source>
        <strain evidence="3">CG23_combo_of_CG06-09_8_20_14_all_41_10</strain>
    </source>
</reference>
<sequence>MKKIYLVGNPNVGKSVVFSRLTGVHVVSSNYPGTTIGFTEGYLQLGNSKIEVLDLPGVYSLEPASSAEEVAFSLLKQHPKDEIVVINIIDSTNLERNLLLTLQLIEEGFPLIACLNMCDDAGHRGIHIDYQKLEKLLDIPVIPTCAVTGIGIKLLIERMQEAAPKSRQRLIHEERWKEIGRIIEEVQHLEHRHHTLREMLEDASVRPLTGLLIAAGVIYTLFKVVRFIGESIISKITDPVFSNFYQPILEKLTLGWQEKSFWFHLLIGDLINGKIDFRQSLGILTTAPYIEFGMVLPYLISFYFILSLLEDIGYLPRLAILLDNLLHCLGLHGYAVIPLLLGFGCNVPGILSTRVLESKRERFIASTLISIGIPCVPLQAMIFGLLGKFGGPYVGGVYLVSFSLIIILGLILNWALKGYSPEFILEIPPYRLPLLTMLLKKLYFRIKGFLIEAVPVVLIGVLFVNILLYFKLFDFITGVFAPVITGLFGLPKEAVVSLAVGFLRKDVAVGMLMPLGLTAKQLFIAATLLAVSFPCVAIFVVLWKELGVKYLIKAILIMLLVSIIMGTLLNFVILR</sequence>
<dbReference type="Pfam" id="PF07670">
    <property type="entry name" value="Gate"/>
    <property type="match status" value="2"/>
</dbReference>
<feature type="transmembrane region" description="Helical" evidence="1">
    <location>
        <begin position="449"/>
        <end position="470"/>
    </location>
</feature>
<dbReference type="PANTHER" id="PTHR43185">
    <property type="entry name" value="FERROUS IRON TRANSPORT PROTEIN B"/>
    <property type="match status" value="1"/>
</dbReference>
<dbReference type="Gene3D" id="3.40.50.300">
    <property type="entry name" value="P-loop containing nucleotide triphosphate hydrolases"/>
    <property type="match status" value="1"/>
</dbReference>
<proteinExistence type="predicted"/>
<feature type="transmembrane region" description="Helical" evidence="1">
    <location>
        <begin position="329"/>
        <end position="351"/>
    </location>
</feature>
<feature type="transmembrane region" description="Helical" evidence="1">
    <location>
        <begin position="522"/>
        <end position="544"/>
    </location>
</feature>
<dbReference type="Proteomes" id="UP000231292">
    <property type="component" value="Unassembled WGS sequence"/>
</dbReference>
<dbReference type="EMBL" id="PCRK01000040">
    <property type="protein sequence ID" value="PIP19600.1"/>
    <property type="molecule type" value="Genomic_DNA"/>
</dbReference>
<feature type="domain" description="FeoB-type G" evidence="2">
    <location>
        <begin position="1"/>
        <end position="165"/>
    </location>
</feature>
<accession>A0A2G9YK31</accession>
<evidence type="ECO:0000313" key="4">
    <source>
        <dbReference type="Proteomes" id="UP000231292"/>
    </source>
</evidence>
<dbReference type="PANTHER" id="PTHR43185:SF1">
    <property type="entry name" value="FE(2+) TRANSPORTER FEOB"/>
    <property type="match status" value="1"/>
</dbReference>
<organism evidence="3 4">
    <name type="scientific">Candidatus Sherwoodlollariibacterium unditelluris</name>
    <dbReference type="NCBI Taxonomy" id="1974757"/>
    <lineage>
        <taxon>Bacteria</taxon>
        <taxon>Pseudomonadati</taxon>
        <taxon>Candidatus Omnitrophota</taxon>
        <taxon>Candidatus Sherwoodlollariibacterium</taxon>
    </lineage>
</organism>
<feature type="transmembrane region" description="Helical" evidence="1">
    <location>
        <begin position="550"/>
        <end position="574"/>
    </location>
</feature>
<gene>
    <name evidence="3" type="ORF">COX41_02065</name>
</gene>
<dbReference type="InterPro" id="IPR011640">
    <property type="entry name" value="Fe2_transport_prot_B_C"/>
</dbReference>
<feature type="transmembrane region" description="Helical" evidence="1">
    <location>
        <begin position="363"/>
        <end position="387"/>
    </location>
</feature>
<dbReference type="GO" id="GO:0015093">
    <property type="term" value="F:ferrous iron transmembrane transporter activity"/>
    <property type="evidence" value="ECO:0007669"/>
    <property type="project" value="InterPro"/>
</dbReference>
<dbReference type="InterPro" id="IPR011642">
    <property type="entry name" value="Gate_dom"/>
</dbReference>
<dbReference type="GO" id="GO:0005525">
    <property type="term" value="F:GTP binding"/>
    <property type="evidence" value="ECO:0007669"/>
    <property type="project" value="InterPro"/>
</dbReference>
<dbReference type="Pfam" id="PF02421">
    <property type="entry name" value="FeoB_N"/>
    <property type="match status" value="1"/>
</dbReference>
<dbReference type="PROSITE" id="PS51711">
    <property type="entry name" value="G_FEOB"/>
    <property type="match status" value="1"/>
</dbReference>
<feature type="transmembrane region" description="Helical" evidence="1">
    <location>
        <begin position="393"/>
        <end position="416"/>
    </location>
</feature>
<dbReference type="GO" id="GO:0005886">
    <property type="term" value="C:plasma membrane"/>
    <property type="evidence" value="ECO:0007669"/>
    <property type="project" value="TreeGrafter"/>
</dbReference>
<dbReference type="InterPro" id="IPR006073">
    <property type="entry name" value="GTP-bd"/>
</dbReference>
<dbReference type="InterPro" id="IPR050860">
    <property type="entry name" value="FeoB_GTPase"/>
</dbReference>
<evidence type="ECO:0000313" key="3">
    <source>
        <dbReference type="EMBL" id="PIP19600.1"/>
    </source>
</evidence>
<dbReference type="PRINTS" id="PR00326">
    <property type="entry name" value="GTP1OBG"/>
</dbReference>
<keyword evidence="1" id="KW-0812">Transmembrane</keyword>
<feature type="transmembrane region" description="Helical" evidence="1">
    <location>
        <begin position="476"/>
        <end position="502"/>
    </location>
</feature>
<name>A0A2G9YK31_9BACT</name>
<evidence type="ECO:0000256" key="1">
    <source>
        <dbReference type="SAM" id="Phobius"/>
    </source>
</evidence>
<dbReference type="AlphaFoldDB" id="A0A2G9YK31"/>
<protein>
    <submittedName>
        <fullName evidence="3">Ferrous iron transporter B</fullName>
    </submittedName>
</protein>
<feature type="transmembrane region" description="Helical" evidence="1">
    <location>
        <begin position="289"/>
        <end position="309"/>
    </location>
</feature>
<dbReference type="Pfam" id="PF07664">
    <property type="entry name" value="FeoB_C"/>
    <property type="match status" value="1"/>
</dbReference>
<comment type="caution">
    <text evidence="3">The sequence shown here is derived from an EMBL/GenBank/DDBJ whole genome shotgun (WGS) entry which is preliminary data.</text>
</comment>
<dbReference type="InterPro" id="IPR027417">
    <property type="entry name" value="P-loop_NTPase"/>
</dbReference>
<keyword evidence="1" id="KW-1133">Transmembrane helix</keyword>
<dbReference type="InterPro" id="IPR030389">
    <property type="entry name" value="G_FEOB_dom"/>
</dbReference>
<keyword evidence="1" id="KW-0472">Membrane</keyword>
<evidence type="ECO:0000259" key="2">
    <source>
        <dbReference type="PROSITE" id="PS51711"/>
    </source>
</evidence>
<dbReference type="CDD" id="cd01879">
    <property type="entry name" value="FeoB"/>
    <property type="match status" value="1"/>
</dbReference>
<feature type="transmembrane region" description="Helical" evidence="1">
    <location>
        <begin position="207"/>
        <end position="225"/>
    </location>
</feature>